<reference evidence="2" key="1">
    <citation type="journal article" date="2019" name="G3 (Bethesda)">
        <title>Genome Assemblies of Two Rare Opportunistic Yeast Pathogens: Diutina rugosa (syn. Candida rugosa) and Trichomonascus ciferrii (syn. Candida ciferrii).</title>
        <authorList>
            <person name="Mixao V."/>
            <person name="Saus E."/>
            <person name="Hansen A.P."/>
            <person name="Lass-Florl C."/>
            <person name="Gabaldon T."/>
        </authorList>
    </citation>
    <scope>NUCLEOTIDE SEQUENCE</scope>
    <source>
        <strain evidence="2">CBS 4856</strain>
    </source>
</reference>
<feature type="region of interest" description="Disordered" evidence="1">
    <location>
        <begin position="1"/>
        <end position="65"/>
    </location>
</feature>
<dbReference type="PANTHER" id="PTHR47369">
    <property type="entry name" value="BTB/POZ DOMAIN-CONTAINING PROTEIN"/>
    <property type="match status" value="1"/>
</dbReference>
<dbReference type="InterPro" id="IPR011333">
    <property type="entry name" value="SKP1/BTB/POZ_sf"/>
</dbReference>
<evidence type="ECO:0008006" key="4">
    <source>
        <dbReference type="Google" id="ProtNLM"/>
    </source>
</evidence>
<accession>A0A642V3I1</accession>
<dbReference type="OrthoDB" id="6359943at2759"/>
<dbReference type="AlphaFoldDB" id="A0A642V3I1"/>
<keyword evidence="3" id="KW-1185">Reference proteome</keyword>
<name>A0A642V3I1_9ASCO</name>
<dbReference type="EMBL" id="SWFS01000375">
    <property type="protein sequence ID" value="KAA8907816.1"/>
    <property type="molecule type" value="Genomic_DNA"/>
</dbReference>
<sequence>MSSAPPPPSTTSSLPTGPPPVAPPVPPPGLETIPHPVPPPPPPPPLHPAAMAPSPNLPLGLSGTQSPSEGFDLASYVYNVGFIHTAWADTYLNISPHPPLRLHALFASRSPVLYRYLNPSANANPPYHINLQSDDSNMTSMALSMALATLYGHTLDLQSCSLETAKGLVAAGCFLGLDTVASQGFQVILGNISKDTLPELLHFAFSSESNVDELPLTYPGPYPPFTSSLVQILVDFILSNFNPSQKPIDNTWKSLLLQLPFQMFKAVCESDKLAVKSHMERHSFARELVSARKKSRGASTFEETVVLAFGGGKGSVEVIRKPTGGKKTLWKASN</sequence>
<dbReference type="PANTHER" id="PTHR47369:SF2">
    <property type="entry name" value="BTB_POZ DOMAIN-CONTAINING PROTEIN 2"/>
    <property type="match status" value="1"/>
</dbReference>
<comment type="caution">
    <text evidence="2">The sequence shown here is derived from an EMBL/GenBank/DDBJ whole genome shotgun (WGS) entry which is preliminary data.</text>
</comment>
<dbReference type="VEuPathDB" id="FungiDB:TRICI_004897"/>
<evidence type="ECO:0000313" key="2">
    <source>
        <dbReference type="EMBL" id="KAA8907816.1"/>
    </source>
</evidence>
<gene>
    <name evidence="2" type="ORF">TRICI_004897</name>
</gene>
<dbReference type="Gene3D" id="3.30.710.10">
    <property type="entry name" value="Potassium Channel Kv1.1, Chain A"/>
    <property type="match status" value="1"/>
</dbReference>
<protein>
    <recommendedName>
        <fullName evidence="4">BTB domain-containing protein</fullName>
    </recommendedName>
</protein>
<evidence type="ECO:0000313" key="3">
    <source>
        <dbReference type="Proteomes" id="UP000761534"/>
    </source>
</evidence>
<evidence type="ECO:0000256" key="1">
    <source>
        <dbReference type="SAM" id="MobiDB-lite"/>
    </source>
</evidence>
<feature type="compositionally biased region" description="Pro residues" evidence="1">
    <location>
        <begin position="16"/>
        <end position="47"/>
    </location>
</feature>
<organism evidence="2 3">
    <name type="scientific">Trichomonascus ciferrii</name>
    <dbReference type="NCBI Taxonomy" id="44093"/>
    <lineage>
        <taxon>Eukaryota</taxon>
        <taxon>Fungi</taxon>
        <taxon>Dikarya</taxon>
        <taxon>Ascomycota</taxon>
        <taxon>Saccharomycotina</taxon>
        <taxon>Dipodascomycetes</taxon>
        <taxon>Dipodascales</taxon>
        <taxon>Trichomonascaceae</taxon>
        <taxon>Trichomonascus</taxon>
        <taxon>Trichomonascus ciferrii complex</taxon>
    </lineage>
</organism>
<proteinExistence type="predicted"/>
<dbReference type="Proteomes" id="UP000761534">
    <property type="component" value="Unassembled WGS sequence"/>
</dbReference>